<feature type="region of interest" description="Disordered" evidence="1">
    <location>
        <begin position="127"/>
        <end position="149"/>
    </location>
</feature>
<dbReference type="PANTHER" id="PTHR31350">
    <property type="entry name" value="SI:DKEY-261L7.2"/>
    <property type="match status" value="1"/>
</dbReference>
<evidence type="ECO:0000259" key="2">
    <source>
        <dbReference type="Pfam" id="PF13369"/>
    </source>
</evidence>
<dbReference type="Pfam" id="PF13369">
    <property type="entry name" value="Transglut_core2"/>
    <property type="match status" value="1"/>
</dbReference>
<feature type="compositionally biased region" description="Low complexity" evidence="1">
    <location>
        <begin position="297"/>
        <end position="309"/>
    </location>
</feature>
<reference evidence="3" key="1">
    <citation type="journal article" date="2020" name="bioRxiv">
        <title>Comparative genomics of Chlamydomonas.</title>
        <authorList>
            <person name="Craig R.J."/>
            <person name="Hasan A.R."/>
            <person name="Ness R.W."/>
            <person name="Keightley P.D."/>
        </authorList>
    </citation>
    <scope>NUCLEOTIDE SEQUENCE</scope>
    <source>
        <strain evidence="3">CCAP 11/70</strain>
    </source>
</reference>
<dbReference type="AlphaFoldDB" id="A0A836BNW2"/>
<feature type="compositionally biased region" description="Gly residues" evidence="1">
    <location>
        <begin position="127"/>
        <end position="137"/>
    </location>
</feature>
<feature type="compositionally biased region" description="Low complexity" evidence="1">
    <location>
        <begin position="60"/>
        <end position="70"/>
    </location>
</feature>
<dbReference type="OrthoDB" id="28868at2759"/>
<feature type="region of interest" description="Disordered" evidence="1">
    <location>
        <begin position="43"/>
        <end position="91"/>
    </location>
</feature>
<feature type="compositionally biased region" description="Acidic residues" evidence="1">
    <location>
        <begin position="310"/>
        <end position="319"/>
    </location>
</feature>
<dbReference type="EMBL" id="JAEHOE010000256">
    <property type="protein sequence ID" value="KAG2482139.1"/>
    <property type="molecule type" value="Genomic_DNA"/>
</dbReference>
<dbReference type="PANTHER" id="PTHR31350:SF21">
    <property type="entry name" value="F-BOX ONLY PROTEIN 21"/>
    <property type="match status" value="1"/>
</dbReference>
<feature type="compositionally biased region" description="Pro residues" evidence="1">
    <location>
        <begin position="408"/>
        <end position="419"/>
    </location>
</feature>
<feature type="domain" description="Protein SirB1 N-terminal" evidence="2">
    <location>
        <begin position="175"/>
        <end position="378"/>
    </location>
</feature>
<feature type="region of interest" description="Disordered" evidence="1">
    <location>
        <begin position="406"/>
        <end position="443"/>
    </location>
</feature>
<feature type="region of interest" description="Disordered" evidence="1">
    <location>
        <begin position="295"/>
        <end position="320"/>
    </location>
</feature>
<accession>A0A836BNW2</accession>
<sequence>MLAGTIRRGANARPCSWPHPNSTSPCGAWGGHLVSRCRARRPAEALSCRPDPRRRPCHPPSASGSEAPGPQEGSRGDDLPSADPGGPGSLTLGSEVLLRMARLRALDEYRALLEEAAAEEGAAAAGAGAGAAGGGRSRGQKGAPQTAAPGCSSALLLRGALLISRHRYPDLDADAVLRLLDDMAARVEALLPAQPSERYPLRVVAAINRVMYHDFGFRGNQEDYYSADNSCINKVVERRVGIPITLSLVYMEVARRVGLRLRGLNLPGHFMLQPLRPERRQAGAGAGEAGAGGGAAGAAAGAAASPGSDAADDEGEGEGEAGAPLEVLVDAFKGGEVTLPGEAEERISEVLGSPVRIDPQVIRESRPLPARAFFLRMLGNLRSIYLTTQQVDLLLAVVRYMRATLEEPPAPPPPPPPTRGPRAPATQWQQLGSPGGAGAGGDPGGTLAASAALCRDEGLCLFALKRYPECLEVLREYLAVPPSLRPPEEAATVEAVMAEARRRMAGGGAGGAA</sequence>
<protein>
    <recommendedName>
        <fullName evidence="2">Protein SirB1 N-terminal domain-containing protein</fullName>
    </recommendedName>
</protein>
<evidence type="ECO:0000313" key="3">
    <source>
        <dbReference type="EMBL" id="KAG2482139.1"/>
    </source>
</evidence>
<keyword evidence="4" id="KW-1185">Reference proteome</keyword>
<organism evidence="3 4">
    <name type="scientific">Edaphochlamys debaryana</name>
    <dbReference type="NCBI Taxonomy" id="47281"/>
    <lineage>
        <taxon>Eukaryota</taxon>
        <taxon>Viridiplantae</taxon>
        <taxon>Chlorophyta</taxon>
        <taxon>core chlorophytes</taxon>
        <taxon>Chlorophyceae</taxon>
        <taxon>CS clade</taxon>
        <taxon>Chlamydomonadales</taxon>
        <taxon>Chlamydomonadales incertae sedis</taxon>
        <taxon>Edaphochlamys</taxon>
    </lineage>
</organism>
<gene>
    <name evidence="3" type="ORF">HYH03_018898</name>
</gene>
<evidence type="ECO:0000313" key="4">
    <source>
        <dbReference type="Proteomes" id="UP000612055"/>
    </source>
</evidence>
<proteinExistence type="predicted"/>
<feature type="region of interest" description="Disordered" evidence="1">
    <location>
        <begin position="1"/>
        <end position="21"/>
    </location>
</feature>
<dbReference type="Proteomes" id="UP000612055">
    <property type="component" value="Unassembled WGS sequence"/>
</dbReference>
<evidence type="ECO:0000256" key="1">
    <source>
        <dbReference type="SAM" id="MobiDB-lite"/>
    </source>
</evidence>
<comment type="caution">
    <text evidence="3">The sequence shown here is derived from an EMBL/GenBank/DDBJ whole genome shotgun (WGS) entry which is preliminary data.</text>
</comment>
<feature type="compositionally biased region" description="Gly residues" evidence="1">
    <location>
        <begin position="433"/>
        <end position="443"/>
    </location>
</feature>
<dbReference type="InterPro" id="IPR032698">
    <property type="entry name" value="SirB1_N"/>
</dbReference>
<name>A0A836BNW2_9CHLO</name>